<gene>
    <name evidence="1" type="ORF">BECKTC1821F_GA0114240_106112</name>
</gene>
<name>A0A451A6Q1_9GAMM</name>
<dbReference type="AlphaFoldDB" id="A0A451A6Q1"/>
<reference evidence="1" key="1">
    <citation type="submission" date="2019-02" db="EMBL/GenBank/DDBJ databases">
        <authorList>
            <person name="Gruber-Vodicka R. H."/>
            <person name="Seah K. B. B."/>
        </authorList>
    </citation>
    <scope>NUCLEOTIDE SEQUENCE</scope>
    <source>
        <strain evidence="1">BECK_BZ126</strain>
    </source>
</reference>
<organism evidence="1">
    <name type="scientific">Candidatus Kentrum sp. TC</name>
    <dbReference type="NCBI Taxonomy" id="2126339"/>
    <lineage>
        <taxon>Bacteria</taxon>
        <taxon>Pseudomonadati</taxon>
        <taxon>Pseudomonadota</taxon>
        <taxon>Gammaproteobacteria</taxon>
        <taxon>Candidatus Kentrum</taxon>
    </lineage>
</organism>
<proteinExistence type="predicted"/>
<sequence>MSLWGYASRTWVRKAWKRRLSLAMGCRLEPIK</sequence>
<evidence type="ECO:0000313" key="1">
    <source>
        <dbReference type="EMBL" id="VFK61701.1"/>
    </source>
</evidence>
<dbReference type="EMBL" id="CAADFW010000061">
    <property type="protein sequence ID" value="VFK61701.1"/>
    <property type="molecule type" value="Genomic_DNA"/>
</dbReference>
<protein>
    <submittedName>
        <fullName evidence="1">Uncharacterized protein</fullName>
    </submittedName>
</protein>
<accession>A0A451A6Q1</accession>